<evidence type="ECO:0000313" key="2">
    <source>
        <dbReference type="EMBL" id="ELZ03418.1"/>
    </source>
</evidence>
<keyword evidence="1" id="KW-1133">Transmembrane helix</keyword>
<name>M0AZM2_NATA1</name>
<reference evidence="2 3" key="1">
    <citation type="journal article" date="2014" name="PLoS Genet.">
        <title>Phylogenetically driven sequencing of extremely halophilic archaea reveals strategies for static and dynamic osmo-response.</title>
        <authorList>
            <person name="Becker E.A."/>
            <person name="Seitzer P.M."/>
            <person name="Tritt A."/>
            <person name="Larsen D."/>
            <person name="Krusor M."/>
            <person name="Yao A.I."/>
            <person name="Wu D."/>
            <person name="Madern D."/>
            <person name="Eisen J.A."/>
            <person name="Darling A.E."/>
            <person name="Facciotti M.T."/>
        </authorList>
    </citation>
    <scope>NUCLEOTIDE SEQUENCE [LARGE SCALE GENOMIC DNA]</scope>
    <source>
        <strain evidence="2 3">DSM 12278</strain>
    </source>
</reference>
<dbReference type="AlphaFoldDB" id="M0AZM2"/>
<gene>
    <name evidence="2" type="ORF">C481_05465</name>
</gene>
<proteinExistence type="predicted"/>
<dbReference type="RefSeq" id="WP_006108104.1">
    <property type="nucleotide sequence ID" value="NZ_AOIO01000017.1"/>
</dbReference>
<sequence length="70" mass="7398">MDTEITRRRAVIATAAVSVGGIAFGGIAATRVLDGGDYEAASKTFTATYDVDEVSIENSLFPEEPQYGPQ</sequence>
<dbReference type="Proteomes" id="UP000011554">
    <property type="component" value="Unassembled WGS sequence"/>
</dbReference>
<evidence type="ECO:0000256" key="1">
    <source>
        <dbReference type="SAM" id="Phobius"/>
    </source>
</evidence>
<keyword evidence="1" id="KW-0812">Transmembrane</keyword>
<keyword evidence="3" id="KW-1185">Reference proteome</keyword>
<organism evidence="2 3">
    <name type="scientific">Natrialba asiatica (strain ATCC 700177 / DSM 12278 / JCM 9576 / FERM P-10747 / NBRC 102637 / 172P1)</name>
    <dbReference type="NCBI Taxonomy" id="29540"/>
    <lineage>
        <taxon>Archaea</taxon>
        <taxon>Methanobacteriati</taxon>
        <taxon>Methanobacteriota</taxon>
        <taxon>Stenosarchaea group</taxon>
        <taxon>Halobacteria</taxon>
        <taxon>Halobacteriales</taxon>
        <taxon>Natrialbaceae</taxon>
        <taxon>Natrialba</taxon>
    </lineage>
</organism>
<dbReference type="EMBL" id="AOIO01000017">
    <property type="protein sequence ID" value="ELZ03418.1"/>
    <property type="molecule type" value="Genomic_DNA"/>
</dbReference>
<evidence type="ECO:0000313" key="3">
    <source>
        <dbReference type="Proteomes" id="UP000011554"/>
    </source>
</evidence>
<protein>
    <submittedName>
        <fullName evidence="2">Uncharacterized protein</fullName>
    </submittedName>
</protein>
<comment type="caution">
    <text evidence="2">The sequence shown here is derived from an EMBL/GenBank/DDBJ whole genome shotgun (WGS) entry which is preliminary data.</text>
</comment>
<feature type="transmembrane region" description="Helical" evidence="1">
    <location>
        <begin position="12"/>
        <end position="33"/>
    </location>
</feature>
<dbReference type="PATRIC" id="fig|29540.5.peg.1112"/>
<keyword evidence="1" id="KW-0472">Membrane</keyword>
<accession>M0AZM2</accession>